<keyword evidence="3" id="KW-1185">Reference proteome</keyword>
<feature type="compositionally biased region" description="Polar residues" evidence="1">
    <location>
        <begin position="106"/>
        <end position="120"/>
    </location>
</feature>
<name>A0A8H7Q569_MORIS</name>
<dbReference type="PANTHER" id="PTHR21437:SF1">
    <property type="entry name" value="WIDE AWAKE"/>
    <property type="match status" value="1"/>
</dbReference>
<reference evidence="2" key="1">
    <citation type="submission" date="2020-12" db="EMBL/GenBank/DDBJ databases">
        <title>Metabolic potential, ecology and presence of endohyphal bacteria is reflected in genomic diversity of Mucoromycotina.</title>
        <authorList>
            <person name="Muszewska A."/>
            <person name="Okrasinska A."/>
            <person name="Steczkiewicz K."/>
            <person name="Drgas O."/>
            <person name="Orlowska M."/>
            <person name="Perlinska-Lenart U."/>
            <person name="Aleksandrzak-Piekarczyk T."/>
            <person name="Szatraj K."/>
            <person name="Zielenkiewicz U."/>
            <person name="Pilsyk S."/>
            <person name="Malc E."/>
            <person name="Mieczkowski P."/>
            <person name="Kruszewska J.S."/>
            <person name="Biernat P."/>
            <person name="Pawlowska J."/>
        </authorList>
    </citation>
    <scope>NUCLEOTIDE SEQUENCE</scope>
    <source>
        <strain evidence="2">WA0000067209</strain>
    </source>
</reference>
<evidence type="ECO:0000256" key="1">
    <source>
        <dbReference type="SAM" id="MobiDB-lite"/>
    </source>
</evidence>
<accession>A0A8H7Q569</accession>
<feature type="compositionally biased region" description="Low complexity" evidence="1">
    <location>
        <begin position="121"/>
        <end position="130"/>
    </location>
</feature>
<gene>
    <name evidence="2" type="ORF">INT43_002605</name>
</gene>
<sequence>MLSRSTFSRFFKGATASPEPDDHQQSSENNLRFKPRPYSIYLATFIFNADGNVLVTPTGHIPTMPIIQRDPAIYDTFLESSTEFSWAVKASMDWADHDQVEATPQDARSSCSDEGLGTSNDSTESQTSSLDSSLKANCAFSIDDSRTTMHFREGLMTAASELRQLTGCQQLGILHDHIVKFRRFGIKMIVTVQYCPRTIEGPYGCTSYAGYNTTHLLKWVPIEKIHAMYREPHQNSEIWTNAQQIYNSRRAILNPGLYLGLFHVQSTPDGLGILVDRRHKNLLPCSRIRKDTKLSKSEWQWIQSLSHQSKRDNPHAGRINFSVAEAESKVPNFASVVRQAQASLSKNTGFDVQLEDIFAEDTITITKTRKKSKSSFECATLSADANLASEYCNQQDRERQINENGSFETTFSDVLTKVNNIGLVDYATEVPIRIIVIIKPMATTGKDSTGDINAGYRFYPFSLFDVFHHHMYNSAIYNPLRKSMLHLQNVYTSIRLHFDSDKEPEHFDNCSTISDRSWFATDAPTILATQKLTASVAPSSTTSKQSRDYALSKLATDMANLTTKWLQISWTYRMISFDRKRQFNQAKVDCAPVNMSSKSTRSLKVPGIRSRTTSATVRSLEISSNLSPILQTK</sequence>
<organism evidence="2 3">
    <name type="scientific">Mortierella isabellina</name>
    <name type="common">Filamentous fungus</name>
    <name type="synonym">Umbelopsis isabellina</name>
    <dbReference type="NCBI Taxonomy" id="91625"/>
    <lineage>
        <taxon>Eukaryota</taxon>
        <taxon>Fungi</taxon>
        <taxon>Fungi incertae sedis</taxon>
        <taxon>Mucoromycota</taxon>
        <taxon>Mucoromycotina</taxon>
        <taxon>Umbelopsidomycetes</taxon>
        <taxon>Umbelopsidales</taxon>
        <taxon>Umbelopsidaceae</taxon>
        <taxon>Umbelopsis</taxon>
    </lineage>
</organism>
<dbReference type="GO" id="GO:0061172">
    <property type="term" value="P:regulation of establishment of bipolar cell polarity"/>
    <property type="evidence" value="ECO:0007669"/>
    <property type="project" value="TreeGrafter"/>
</dbReference>
<dbReference type="PANTHER" id="PTHR21437">
    <property type="entry name" value="WIDE AWAKE"/>
    <property type="match status" value="1"/>
</dbReference>
<dbReference type="AlphaFoldDB" id="A0A8H7Q569"/>
<comment type="caution">
    <text evidence="2">The sequence shown here is derived from an EMBL/GenBank/DDBJ whole genome shotgun (WGS) entry which is preliminary data.</text>
</comment>
<protein>
    <submittedName>
        <fullName evidence="2">Uncharacterized protein</fullName>
    </submittedName>
</protein>
<dbReference type="GO" id="GO:0005819">
    <property type="term" value="C:spindle"/>
    <property type="evidence" value="ECO:0007669"/>
    <property type="project" value="TreeGrafter"/>
</dbReference>
<feature type="region of interest" description="Disordered" evidence="1">
    <location>
        <begin position="99"/>
        <end position="130"/>
    </location>
</feature>
<dbReference type="OrthoDB" id="2428204at2759"/>
<evidence type="ECO:0000313" key="2">
    <source>
        <dbReference type="EMBL" id="KAG2186167.1"/>
    </source>
</evidence>
<dbReference type="GO" id="GO:0000132">
    <property type="term" value="P:establishment of mitotic spindle orientation"/>
    <property type="evidence" value="ECO:0007669"/>
    <property type="project" value="TreeGrafter"/>
</dbReference>
<evidence type="ECO:0000313" key="3">
    <source>
        <dbReference type="Proteomes" id="UP000654370"/>
    </source>
</evidence>
<dbReference type="InterPro" id="IPR039269">
    <property type="entry name" value="ANKFN1"/>
</dbReference>
<feature type="region of interest" description="Disordered" evidence="1">
    <location>
        <begin position="1"/>
        <end position="30"/>
    </location>
</feature>
<proteinExistence type="predicted"/>
<dbReference type="Proteomes" id="UP000654370">
    <property type="component" value="Unassembled WGS sequence"/>
</dbReference>
<dbReference type="EMBL" id="JAEPQZ010000001">
    <property type="protein sequence ID" value="KAG2186167.1"/>
    <property type="molecule type" value="Genomic_DNA"/>
</dbReference>